<dbReference type="AlphaFoldDB" id="A0A1D8IQ57"/>
<accession>A0A1D8IQ57</accession>
<dbReference type="InterPro" id="IPR001296">
    <property type="entry name" value="Glyco_trans_1"/>
</dbReference>
<dbReference type="Gene3D" id="3.40.50.2000">
    <property type="entry name" value="Glycogen Phosphorylase B"/>
    <property type="match status" value="2"/>
</dbReference>
<evidence type="ECO:0000259" key="1">
    <source>
        <dbReference type="Pfam" id="PF00534"/>
    </source>
</evidence>
<dbReference type="Pfam" id="PF00534">
    <property type="entry name" value="Glycos_transf_1"/>
    <property type="match status" value="1"/>
</dbReference>
<dbReference type="GO" id="GO:0016757">
    <property type="term" value="F:glycosyltransferase activity"/>
    <property type="evidence" value="ECO:0007669"/>
    <property type="project" value="InterPro"/>
</dbReference>
<dbReference type="InterPro" id="IPR050194">
    <property type="entry name" value="Glycosyltransferase_grp1"/>
</dbReference>
<dbReference type="InterPro" id="IPR028098">
    <property type="entry name" value="Glyco_trans_4-like_N"/>
</dbReference>
<dbReference type="SUPFAM" id="SSF53756">
    <property type="entry name" value="UDP-Glycosyltransferase/glycogen phosphorylase"/>
    <property type="match status" value="1"/>
</dbReference>
<keyword evidence="4" id="KW-1185">Reference proteome</keyword>
<dbReference type="KEGG" id="aprs:BI364_11665"/>
<gene>
    <name evidence="3" type="ORF">BI364_11665</name>
</gene>
<evidence type="ECO:0000313" key="4">
    <source>
        <dbReference type="Proteomes" id="UP000095401"/>
    </source>
</evidence>
<dbReference type="Pfam" id="PF13439">
    <property type="entry name" value="Glyco_transf_4"/>
    <property type="match status" value="1"/>
</dbReference>
<reference evidence="4" key="1">
    <citation type="submission" date="2016-09" db="EMBL/GenBank/DDBJ databases">
        <title>Acidihalobacter prosperus F5.</title>
        <authorList>
            <person name="Khaleque H.N."/>
            <person name="Ramsay J.P."/>
            <person name="Kaksonen A.H."/>
            <person name="Boxall N.J."/>
            <person name="Watkin E.L.J."/>
        </authorList>
    </citation>
    <scope>NUCLEOTIDE SEQUENCE [LARGE SCALE GENOMIC DNA]</scope>
    <source>
        <strain evidence="4">F5</strain>
    </source>
</reference>
<organism evidence="3 4">
    <name type="scientific">Acidihalobacter yilgarnensis</name>
    <dbReference type="NCBI Taxonomy" id="2819280"/>
    <lineage>
        <taxon>Bacteria</taxon>
        <taxon>Pseudomonadati</taxon>
        <taxon>Pseudomonadota</taxon>
        <taxon>Gammaproteobacteria</taxon>
        <taxon>Chromatiales</taxon>
        <taxon>Ectothiorhodospiraceae</taxon>
        <taxon>Acidihalobacter</taxon>
    </lineage>
</organism>
<feature type="domain" description="Glycosyl transferase family 1" evidence="1">
    <location>
        <begin position="226"/>
        <end position="377"/>
    </location>
</feature>
<feature type="domain" description="Glycosyltransferase subfamily 4-like N-terminal" evidence="2">
    <location>
        <begin position="62"/>
        <end position="208"/>
    </location>
</feature>
<keyword evidence="3" id="KW-0808">Transferase</keyword>
<evidence type="ECO:0000259" key="2">
    <source>
        <dbReference type="Pfam" id="PF13439"/>
    </source>
</evidence>
<sequence length="404" mass="43980">MDAARTIRILSFSSLYPNAAQPRHGVFVEERLRHLVASGGVSVTVTVLAPVPWFPWTHPRFGHYARFAAVPSEEFRQGIRVLHPRYPVLPKIGMSVAPWLMARALLPVLRKLASREGGFDLIDAHYFYPDGVAAVWLGKQLGKPVVVTARGTDVNWIPQYWLPRQQIRWAASRARGIISVSKALAEHLVNLGVARERITVLRNGVDLDVFRPEPEARTTLRNELGLEGAVVLSVGGLIERKGHHITIDAMRRLESATLLIAGEGPLKAGLLRQVAEAGLSARVRFLGPIAHEHLPRYFSAADVSVLASSREGMPNVVLESLACGTPVVACNAEGVSEVLVEAVAGRVAPSRDAETLASLVAEVLAAPPARDDVRAYALRFGWDETSAGQLKLFQHICDSSETLG</sequence>
<dbReference type="CDD" id="cd03798">
    <property type="entry name" value="GT4_WlbH-like"/>
    <property type="match status" value="1"/>
</dbReference>
<evidence type="ECO:0000313" key="3">
    <source>
        <dbReference type="EMBL" id="AOU98524.1"/>
    </source>
</evidence>
<dbReference type="Proteomes" id="UP000095401">
    <property type="component" value="Chromosome"/>
</dbReference>
<proteinExistence type="predicted"/>
<dbReference type="EMBL" id="CP017415">
    <property type="protein sequence ID" value="AOU98524.1"/>
    <property type="molecule type" value="Genomic_DNA"/>
</dbReference>
<name>A0A1D8IQ57_9GAMM</name>
<dbReference type="PANTHER" id="PTHR45947">
    <property type="entry name" value="SULFOQUINOVOSYL TRANSFERASE SQD2"/>
    <property type="match status" value="1"/>
</dbReference>
<dbReference type="PANTHER" id="PTHR45947:SF3">
    <property type="entry name" value="SULFOQUINOVOSYL TRANSFERASE SQD2"/>
    <property type="match status" value="1"/>
</dbReference>
<dbReference type="RefSeq" id="WP_070078884.1">
    <property type="nucleotide sequence ID" value="NZ_CP017415.1"/>
</dbReference>
<protein>
    <submittedName>
        <fullName evidence="3">Glycosyl transferase family 1</fullName>
    </submittedName>
</protein>